<reference evidence="1" key="1">
    <citation type="journal article" date="2019" name="PLoS Negl. Trop. Dis.">
        <title>Revisiting the worldwide diversity of Leptospira species in the environment.</title>
        <authorList>
            <person name="Vincent A.T."/>
            <person name="Schiettekatte O."/>
            <person name="Bourhy P."/>
            <person name="Veyrier F.J."/>
            <person name="Picardeau M."/>
        </authorList>
    </citation>
    <scope>NUCLEOTIDE SEQUENCE [LARGE SCALE GENOMIC DNA]</scope>
    <source>
        <strain evidence="1">201300427</strain>
    </source>
</reference>
<dbReference type="GO" id="GO:1904047">
    <property type="term" value="F:S-adenosyl-L-methionine binding"/>
    <property type="evidence" value="ECO:0007669"/>
    <property type="project" value="TreeGrafter"/>
</dbReference>
<organism evidence="1 2">
    <name type="scientific">Leptospira idonii</name>
    <dbReference type="NCBI Taxonomy" id="1193500"/>
    <lineage>
        <taxon>Bacteria</taxon>
        <taxon>Pseudomonadati</taxon>
        <taxon>Spirochaetota</taxon>
        <taxon>Spirochaetia</taxon>
        <taxon>Leptospirales</taxon>
        <taxon>Leptospiraceae</taxon>
        <taxon>Leptospira</taxon>
    </lineage>
</organism>
<dbReference type="GO" id="GO:0003913">
    <property type="term" value="F:DNA photolyase activity"/>
    <property type="evidence" value="ECO:0007669"/>
    <property type="project" value="TreeGrafter"/>
</dbReference>
<evidence type="ECO:0000313" key="2">
    <source>
        <dbReference type="Proteomes" id="UP000298058"/>
    </source>
</evidence>
<dbReference type="GO" id="GO:0051539">
    <property type="term" value="F:4 iron, 4 sulfur cluster binding"/>
    <property type="evidence" value="ECO:0007669"/>
    <property type="project" value="TreeGrafter"/>
</dbReference>
<dbReference type="PANTHER" id="PTHR37822">
    <property type="entry name" value="SPORE PHOTOPRODUCT LYASE-RELATED"/>
    <property type="match status" value="1"/>
</dbReference>
<accession>A0A4V3JY10</accession>
<dbReference type="Gene3D" id="3.40.50.1580">
    <property type="entry name" value="Nucleoside phosphorylase domain"/>
    <property type="match status" value="1"/>
</dbReference>
<dbReference type="InterPro" id="IPR035994">
    <property type="entry name" value="Nucleoside_phosphorylase_sf"/>
</dbReference>
<dbReference type="OrthoDB" id="21362at2"/>
<proteinExistence type="predicted"/>
<protein>
    <submittedName>
        <fullName evidence="1">Phosphorylase</fullName>
    </submittedName>
</protein>
<dbReference type="AlphaFoldDB" id="A0A4V3JY10"/>
<dbReference type="PANTHER" id="PTHR37822:SF2">
    <property type="entry name" value="SPORE PHOTOPRODUCT LYASE"/>
    <property type="match status" value="1"/>
</dbReference>
<evidence type="ECO:0000313" key="1">
    <source>
        <dbReference type="EMBL" id="TGN18956.1"/>
    </source>
</evidence>
<keyword evidence="2" id="KW-1185">Reference proteome</keyword>
<comment type="caution">
    <text evidence="1">The sequence shown here is derived from an EMBL/GenBank/DDBJ whole genome shotgun (WGS) entry which is preliminary data.</text>
</comment>
<dbReference type="RefSeq" id="WP_135760639.1">
    <property type="nucleotide sequence ID" value="NZ_RQHW01000042.1"/>
</dbReference>
<sequence length="290" mass="33505">MGALFFALSSEAKPWIDALGAKPDKEQGHFRFYSTDEHFLAVTGTGKIQMALAVAELAGKIPKEKRKGFRIWNLGIAGSALPSQKRGDFFWIHKIKDFSRGFEFFPERLETFSLSREAHLTTFDRPIASSRFSEIETPFLILKEEEIERLELIDMEGSGFFEAASIYFELEQIQLGKIVSDHLEGKFCRPEDVSELMKIHLDSLLADFLKTNILRKEDVLSSSEKEFWQKEGEKLNFTKSMLVDLEKSIRYYKLRFPEREIPKPPSSSKENPEKKDAKEMFCLWMSSLHV</sequence>
<dbReference type="InterPro" id="IPR049539">
    <property type="entry name" value="SPL"/>
</dbReference>
<dbReference type="GO" id="GO:0042601">
    <property type="term" value="C:endospore-forming forespore"/>
    <property type="evidence" value="ECO:0007669"/>
    <property type="project" value="TreeGrafter"/>
</dbReference>
<name>A0A4V3JY10_9LEPT</name>
<dbReference type="EMBL" id="RQHW01000042">
    <property type="protein sequence ID" value="TGN18956.1"/>
    <property type="molecule type" value="Genomic_DNA"/>
</dbReference>
<gene>
    <name evidence="1" type="ORF">EHS15_11100</name>
</gene>
<dbReference type="GO" id="GO:0009116">
    <property type="term" value="P:nucleoside metabolic process"/>
    <property type="evidence" value="ECO:0007669"/>
    <property type="project" value="InterPro"/>
</dbReference>
<dbReference type="SUPFAM" id="SSF53167">
    <property type="entry name" value="Purine and uridine phosphorylases"/>
    <property type="match status" value="1"/>
</dbReference>
<dbReference type="Proteomes" id="UP000298058">
    <property type="component" value="Unassembled WGS sequence"/>
</dbReference>